<name>A0ABD1ZHT6_9MARC</name>
<sequence>MAAEDDIDTQSTVGTRRLDIISLWGKSKRAEFDRLKRNWIWETTDLIARIEGVTLFSEANESDLGLTRNRYCTSDRIHRSRATFVPRQRGDRIKRSAQMDQTTGNTAMENAEDDGETCEIVSRFNVTLGVEPNQFQGYMVQAIKNNNGTAILFLTDVYGFEDSDTRDFAYRLACFGYNVLVPDLFRGAPRRSEDSMDDYEKWREQHPPARVAGDIDVATRWLENEILGGKLGIIGFCFGGGRLIETLAREEETLFAAAAFCYGTRFDTSLVKQIRIPLLIISGDGDDKCSVSTVTEMEQLAKEGTRVKIYPGFGHAFVHRPKTTEEDVASEDAFTEIRHWFHQTLLPVPSSE</sequence>
<protein>
    <recommendedName>
        <fullName evidence="3">Carboxymethylenebutenolidase homolog</fullName>
    </recommendedName>
</protein>
<dbReference type="GO" id="GO:0005829">
    <property type="term" value="C:cytosol"/>
    <property type="evidence" value="ECO:0007669"/>
    <property type="project" value="UniProtKB-SubCell"/>
</dbReference>
<dbReference type="InterPro" id="IPR042946">
    <property type="entry name" value="CMBL"/>
</dbReference>
<evidence type="ECO:0000256" key="4">
    <source>
        <dbReference type="ARBA" id="ARBA00022490"/>
    </source>
</evidence>
<dbReference type="GO" id="GO:0016787">
    <property type="term" value="F:hydrolase activity"/>
    <property type="evidence" value="ECO:0007669"/>
    <property type="project" value="UniProtKB-KW"/>
</dbReference>
<dbReference type="InterPro" id="IPR029058">
    <property type="entry name" value="AB_hydrolase_fold"/>
</dbReference>
<dbReference type="Pfam" id="PF01738">
    <property type="entry name" value="DLH"/>
    <property type="match status" value="1"/>
</dbReference>
<dbReference type="EMBL" id="JBHFFA010000001">
    <property type="protein sequence ID" value="KAL2651017.1"/>
    <property type="molecule type" value="Genomic_DNA"/>
</dbReference>
<dbReference type="Gene3D" id="3.40.50.1820">
    <property type="entry name" value="alpha/beta hydrolase"/>
    <property type="match status" value="1"/>
</dbReference>
<comment type="similarity">
    <text evidence="2">Belongs to the dienelactone hydrolase family.</text>
</comment>
<dbReference type="Proteomes" id="UP001605036">
    <property type="component" value="Unassembled WGS sequence"/>
</dbReference>
<dbReference type="InterPro" id="IPR002925">
    <property type="entry name" value="Dienelactn_hydro"/>
</dbReference>
<evidence type="ECO:0000313" key="8">
    <source>
        <dbReference type="Proteomes" id="UP001605036"/>
    </source>
</evidence>
<evidence type="ECO:0000313" key="7">
    <source>
        <dbReference type="EMBL" id="KAL2651017.1"/>
    </source>
</evidence>
<evidence type="ECO:0000259" key="6">
    <source>
        <dbReference type="Pfam" id="PF01738"/>
    </source>
</evidence>
<evidence type="ECO:0000256" key="2">
    <source>
        <dbReference type="ARBA" id="ARBA00008456"/>
    </source>
</evidence>
<comment type="caution">
    <text evidence="7">The sequence shown here is derived from an EMBL/GenBank/DDBJ whole genome shotgun (WGS) entry which is preliminary data.</text>
</comment>
<evidence type="ECO:0000256" key="3">
    <source>
        <dbReference type="ARBA" id="ARBA00014180"/>
    </source>
</evidence>
<evidence type="ECO:0000256" key="5">
    <source>
        <dbReference type="ARBA" id="ARBA00022801"/>
    </source>
</evidence>
<keyword evidence="8" id="KW-1185">Reference proteome</keyword>
<dbReference type="PANTHER" id="PTHR46812">
    <property type="entry name" value="CARBOXYMETHYLENEBUTENOLIDASE HOMOLOG"/>
    <property type="match status" value="1"/>
</dbReference>
<gene>
    <name evidence="7" type="ORF">R1flu_019145</name>
</gene>
<organism evidence="7 8">
    <name type="scientific">Riccia fluitans</name>
    <dbReference type="NCBI Taxonomy" id="41844"/>
    <lineage>
        <taxon>Eukaryota</taxon>
        <taxon>Viridiplantae</taxon>
        <taxon>Streptophyta</taxon>
        <taxon>Embryophyta</taxon>
        <taxon>Marchantiophyta</taxon>
        <taxon>Marchantiopsida</taxon>
        <taxon>Marchantiidae</taxon>
        <taxon>Marchantiales</taxon>
        <taxon>Ricciaceae</taxon>
        <taxon>Riccia</taxon>
    </lineage>
</organism>
<feature type="domain" description="Dienelactone hydrolase" evidence="6">
    <location>
        <begin position="136"/>
        <end position="344"/>
    </location>
</feature>
<dbReference type="SUPFAM" id="SSF53474">
    <property type="entry name" value="alpha/beta-Hydrolases"/>
    <property type="match status" value="1"/>
</dbReference>
<comment type="subcellular location">
    <subcellularLocation>
        <location evidence="1">Cytoplasm</location>
        <location evidence="1">Cytosol</location>
    </subcellularLocation>
</comment>
<reference evidence="7 8" key="1">
    <citation type="submission" date="2024-09" db="EMBL/GenBank/DDBJ databases">
        <title>Chromosome-scale assembly of Riccia fluitans.</title>
        <authorList>
            <person name="Paukszto L."/>
            <person name="Sawicki J."/>
            <person name="Karawczyk K."/>
            <person name="Piernik-Szablinska J."/>
            <person name="Szczecinska M."/>
            <person name="Mazdziarz M."/>
        </authorList>
    </citation>
    <scope>NUCLEOTIDE SEQUENCE [LARGE SCALE GENOMIC DNA]</scope>
    <source>
        <strain evidence="7">Rf_01</strain>
        <tissue evidence="7">Aerial parts of the thallus</tissue>
    </source>
</reference>
<proteinExistence type="inferred from homology"/>
<keyword evidence="5" id="KW-0378">Hydrolase</keyword>
<evidence type="ECO:0000256" key="1">
    <source>
        <dbReference type="ARBA" id="ARBA00004514"/>
    </source>
</evidence>
<keyword evidence="4" id="KW-0963">Cytoplasm</keyword>
<accession>A0ABD1ZHT6</accession>
<dbReference type="PANTHER" id="PTHR46812:SF1">
    <property type="entry name" value="CARBOXYMETHYLENEBUTENOLIDASE HOMOLOG"/>
    <property type="match status" value="1"/>
</dbReference>
<dbReference type="AlphaFoldDB" id="A0ABD1ZHT6"/>